<evidence type="ECO:0000256" key="2">
    <source>
        <dbReference type="ARBA" id="ARBA00022692"/>
    </source>
</evidence>
<evidence type="ECO:0000259" key="8">
    <source>
        <dbReference type="PROSITE" id="PS51225"/>
    </source>
</evidence>
<evidence type="ECO:0000256" key="1">
    <source>
        <dbReference type="ARBA" id="ARBA00004141"/>
    </source>
</evidence>
<dbReference type="AlphaFoldDB" id="A0AAE1TN77"/>
<evidence type="ECO:0000313" key="9">
    <source>
        <dbReference type="EMBL" id="KAK4291527.1"/>
    </source>
</evidence>
<evidence type="ECO:0000313" key="10">
    <source>
        <dbReference type="Proteomes" id="UP001292094"/>
    </source>
</evidence>
<organism evidence="9 10">
    <name type="scientific">Petrolisthes manimaculis</name>
    <dbReference type="NCBI Taxonomy" id="1843537"/>
    <lineage>
        <taxon>Eukaryota</taxon>
        <taxon>Metazoa</taxon>
        <taxon>Ecdysozoa</taxon>
        <taxon>Arthropoda</taxon>
        <taxon>Crustacea</taxon>
        <taxon>Multicrustacea</taxon>
        <taxon>Malacostraca</taxon>
        <taxon>Eumalacostraca</taxon>
        <taxon>Eucarida</taxon>
        <taxon>Decapoda</taxon>
        <taxon>Pleocyemata</taxon>
        <taxon>Anomura</taxon>
        <taxon>Galatheoidea</taxon>
        <taxon>Porcellanidae</taxon>
        <taxon>Petrolisthes</taxon>
    </lineage>
</organism>
<gene>
    <name evidence="9" type="ORF">Pmani_035656</name>
</gene>
<keyword evidence="4 5" id="KW-0472">Membrane</keyword>
<keyword evidence="10" id="KW-1185">Reference proteome</keyword>
<keyword evidence="3 7" id="KW-1133">Transmembrane helix</keyword>
<feature type="transmembrane region" description="Helical" evidence="7">
    <location>
        <begin position="50"/>
        <end position="74"/>
    </location>
</feature>
<feature type="domain" description="MARVEL" evidence="8">
    <location>
        <begin position="1"/>
        <end position="106"/>
    </location>
</feature>
<feature type="region of interest" description="Disordered" evidence="6">
    <location>
        <begin position="1"/>
        <end position="23"/>
    </location>
</feature>
<dbReference type="InterPro" id="IPR008253">
    <property type="entry name" value="Marvel"/>
</dbReference>
<keyword evidence="2 5" id="KW-0812">Transmembrane</keyword>
<sequence length="130" mass="13870">MEGEMADPGFPQSHTTGTTTTTTTRVATNIRFDPTYLNPRNIPGVLKCAVLEFGYCALWTFFYLTAAAACASWGGSDPAAAAAAFFGFVAMILYGADAFFKFKGWRAGEIAQGERQIQMAGPDMASPGAY</sequence>
<evidence type="ECO:0000256" key="7">
    <source>
        <dbReference type="SAM" id="Phobius"/>
    </source>
</evidence>
<accession>A0AAE1TN77</accession>
<evidence type="ECO:0000256" key="3">
    <source>
        <dbReference type="ARBA" id="ARBA00022989"/>
    </source>
</evidence>
<comment type="subcellular location">
    <subcellularLocation>
        <location evidence="1">Membrane</location>
        <topology evidence="1">Multi-pass membrane protein</topology>
    </subcellularLocation>
</comment>
<proteinExistence type="predicted"/>
<evidence type="ECO:0000256" key="6">
    <source>
        <dbReference type="SAM" id="MobiDB-lite"/>
    </source>
</evidence>
<evidence type="ECO:0000256" key="5">
    <source>
        <dbReference type="PROSITE-ProRule" id="PRU00581"/>
    </source>
</evidence>
<dbReference type="GO" id="GO:0016020">
    <property type="term" value="C:membrane"/>
    <property type="evidence" value="ECO:0007669"/>
    <property type="project" value="UniProtKB-SubCell"/>
</dbReference>
<dbReference type="PROSITE" id="PS51225">
    <property type="entry name" value="MARVEL"/>
    <property type="match status" value="1"/>
</dbReference>
<dbReference type="Proteomes" id="UP001292094">
    <property type="component" value="Unassembled WGS sequence"/>
</dbReference>
<feature type="transmembrane region" description="Helical" evidence="7">
    <location>
        <begin position="80"/>
        <end position="100"/>
    </location>
</feature>
<evidence type="ECO:0000256" key="4">
    <source>
        <dbReference type="ARBA" id="ARBA00023136"/>
    </source>
</evidence>
<name>A0AAE1TN77_9EUCA</name>
<protein>
    <recommendedName>
        <fullName evidence="8">MARVEL domain-containing protein</fullName>
    </recommendedName>
</protein>
<comment type="caution">
    <text evidence="9">The sequence shown here is derived from an EMBL/GenBank/DDBJ whole genome shotgun (WGS) entry which is preliminary data.</text>
</comment>
<reference evidence="9" key="1">
    <citation type="submission" date="2023-11" db="EMBL/GenBank/DDBJ databases">
        <title>Genome assemblies of two species of porcelain crab, Petrolisthes cinctipes and Petrolisthes manimaculis (Anomura: Porcellanidae).</title>
        <authorList>
            <person name="Angst P."/>
        </authorList>
    </citation>
    <scope>NUCLEOTIDE SEQUENCE</scope>
    <source>
        <strain evidence="9">PB745_02</strain>
        <tissue evidence="9">Gill</tissue>
    </source>
</reference>
<dbReference type="EMBL" id="JAWZYT010005128">
    <property type="protein sequence ID" value="KAK4291527.1"/>
    <property type="molecule type" value="Genomic_DNA"/>
</dbReference>